<evidence type="ECO:0008006" key="3">
    <source>
        <dbReference type="Google" id="ProtNLM"/>
    </source>
</evidence>
<evidence type="ECO:0000313" key="2">
    <source>
        <dbReference type="Proteomes" id="UP000280346"/>
    </source>
</evidence>
<evidence type="ECO:0000313" key="1">
    <source>
        <dbReference type="EMBL" id="RUQ75066.1"/>
    </source>
</evidence>
<accession>A0A3S0V899</accession>
<gene>
    <name evidence="1" type="ORF">EJ913_04195</name>
</gene>
<protein>
    <recommendedName>
        <fullName evidence="3">MerR family transcriptional regulator</fullName>
    </recommendedName>
</protein>
<dbReference type="AlphaFoldDB" id="A0A3S0V899"/>
<name>A0A3S0V899_9PROT</name>
<reference evidence="1 2" key="1">
    <citation type="submission" date="2018-12" db="EMBL/GenBank/DDBJ databases">
        <authorList>
            <person name="Yang Y."/>
        </authorList>
    </citation>
    <scope>NUCLEOTIDE SEQUENCE [LARGE SCALE GENOMIC DNA]</scope>
    <source>
        <strain evidence="1 2">GSF71</strain>
    </source>
</reference>
<dbReference type="Proteomes" id="UP000280346">
    <property type="component" value="Unassembled WGS sequence"/>
</dbReference>
<dbReference type="RefSeq" id="WP_126995085.1">
    <property type="nucleotide sequence ID" value="NZ_JBNPXW010000002.1"/>
</dbReference>
<dbReference type="OrthoDB" id="7872880at2"/>
<dbReference type="EMBL" id="RZIJ01000002">
    <property type="protein sequence ID" value="RUQ75066.1"/>
    <property type="molecule type" value="Genomic_DNA"/>
</dbReference>
<proteinExistence type="predicted"/>
<keyword evidence="2" id="KW-1185">Reference proteome</keyword>
<comment type="caution">
    <text evidence="1">The sequence shown here is derived from an EMBL/GenBank/DDBJ whole genome shotgun (WGS) entry which is preliminary data.</text>
</comment>
<sequence>MHSNIAVPRFTTAQVAAAAELPLATLQNWLARKMLVINDDDDSPGTGRMRLFSMRRAIHISLVAELVRHGVAVSRASFIAIGFTDVGNAIAYYGNSPTTEDLKNFRAPGQNFSNGTTLLIVRPPKDGEVEADNVSVVCAESYQVPMWDLFGSNQQEGSSAIVVNMTKLCDRVAGALQA</sequence>
<organism evidence="1 2">
    <name type="scientific">Azospirillum doebereinerae</name>
    <dbReference type="NCBI Taxonomy" id="92933"/>
    <lineage>
        <taxon>Bacteria</taxon>
        <taxon>Pseudomonadati</taxon>
        <taxon>Pseudomonadota</taxon>
        <taxon>Alphaproteobacteria</taxon>
        <taxon>Rhodospirillales</taxon>
        <taxon>Azospirillaceae</taxon>
        <taxon>Azospirillum</taxon>
    </lineage>
</organism>